<evidence type="ECO:0000313" key="1">
    <source>
        <dbReference type="EMBL" id="GAG35562.1"/>
    </source>
</evidence>
<protein>
    <submittedName>
        <fullName evidence="1">Uncharacterized protein</fullName>
    </submittedName>
</protein>
<dbReference type="AlphaFoldDB" id="X0XJQ7"/>
<comment type="caution">
    <text evidence="1">The sequence shown here is derived from an EMBL/GenBank/DDBJ whole genome shotgun (WGS) entry which is preliminary data.</text>
</comment>
<dbReference type="EMBL" id="BARS01043058">
    <property type="protein sequence ID" value="GAG35562.1"/>
    <property type="molecule type" value="Genomic_DNA"/>
</dbReference>
<sequence>RPEFALAYTRDDKMQTEGGCSVYRTAKLVSDSAIKLYRAFPDCVALAYKKTGTWKEERIDVKMQWKKAFDKEKYEERKSGK</sequence>
<reference evidence="1" key="1">
    <citation type="journal article" date="2014" name="Front. Microbiol.">
        <title>High frequency of phylogenetically diverse reductive dehalogenase-homologous genes in deep subseafloor sedimentary metagenomes.</title>
        <authorList>
            <person name="Kawai M."/>
            <person name="Futagami T."/>
            <person name="Toyoda A."/>
            <person name="Takaki Y."/>
            <person name="Nishi S."/>
            <person name="Hori S."/>
            <person name="Arai W."/>
            <person name="Tsubouchi T."/>
            <person name="Morono Y."/>
            <person name="Uchiyama I."/>
            <person name="Ito T."/>
            <person name="Fujiyama A."/>
            <person name="Inagaki F."/>
            <person name="Takami H."/>
        </authorList>
    </citation>
    <scope>NUCLEOTIDE SEQUENCE</scope>
    <source>
        <strain evidence="1">Expedition CK06-06</strain>
    </source>
</reference>
<proteinExistence type="predicted"/>
<accession>X0XJQ7</accession>
<feature type="non-terminal residue" evidence="1">
    <location>
        <position position="1"/>
    </location>
</feature>
<gene>
    <name evidence="1" type="ORF">S01H1_65245</name>
</gene>
<organism evidence="1">
    <name type="scientific">marine sediment metagenome</name>
    <dbReference type="NCBI Taxonomy" id="412755"/>
    <lineage>
        <taxon>unclassified sequences</taxon>
        <taxon>metagenomes</taxon>
        <taxon>ecological metagenomes</taxon>
    </lineage>
</organism>
<name>X0XJQ7_9ZZZZ</name>